<evidence type="ECO:0000256" key="1">
    <source>
        <dbReference type="SAM" id="Phobius"/>
    </source>
</evidence>
<accession>A0A944CN53</accession>
<feature type="transmembrane region" description="Helical" evidence="1">
    <location>
        <begin position="100"/>
        <end position="120"/>
    </location>
</feature>
<dbReference type="EMBL" id="QTKX01000002">
    <property type="protein sequence ID" value="MBS8265691.1"/>
    <property type="molecule type" value="Genomic_DNA"/>
</dbReference>
<feature type="transmembrane region" description="Helical" evidence="1">
    <location>
        <begin position="71"/>
        <end position="88"/>
    </location>
</feature>
<keyword evidence="1" id="KW-0472">Membrane</keyword>
<dbReference type="Pfam" id="PF04892">
    <property type="entry name" value="VanZ"/>
    <property type="match status" value="1"/>
</dbReference>
<reference evidence="3 4" key="1">
    <citation type="journal article" date="2021" name="Microorganisms">
        <title>Bacterial Dimethylsulfoniopropionate Biosynthesis in the East China Sea.</title>
        <authorList>
            <person name="Liu J."/>
            <person name="Zhang Y."/>
            <person name="Liu J."/>
            <person name="Zhong H."/>
            <person name="Williams B.T."/>
            <person name="Zheng Y."/>
            <person name="Curson A.R.J."/>
            <person name="Sun C."/>
            <person name="Sun H."/>
            <person name="Song D."/>
            <person name="Wagner Mackenzie B."/>
            <person name="Bermejo Martinez A."/>
            <person name="Todd J.D."/>
            <person name="Zhang X.H."/>
        </authorList>
    </citation>
    <scope>NUCLEOTIDE SEQUENCE [LARGE SCALE GENOMIC DNA]</scope>
    <source>
        <strain evidence="3 4">ESS08</strain>
    </source>
</reference>
<gene>
    <name evidence="3" type="ORF">DYI25_14790</name>
</gene>
<name>A0A944CN53_9BACI</name>
<protein>
    <recommendedName>
        <fullName evidence="2">VanZ-like domain-containing protein</fullName>
    </recommendedName>
</protein>
<feature type="domain" description="VanZ-like" evidence="2">
    <location>
        <begin position="16"/>
        <end position="116"/>
    </location>
</feature>
<keyword evidence="1" id="KW-0812">Transmembrane</keyword>
<feature type="transmembrane region" description="Helical" evidence="1">
    <location>
        <begin position="132"/>
        <end position="149"/>
    </location>
</feature>
<organism evidence="3 4">
    <name type="scientific">Mesobacillus boroniphilus</name>
    <dbReference type="NCBI Taxonomy" id="308892"/>
    <lineage>
        <taxon>Bacteria</taxon>
        <taxon>Bacillati</taxon>
        <taxon>Bacillota</taxon>
        <taxon>Bacilli</taxon>
        <taxon>Bacillales</taxon>
        <taxon>Bacillaceae</taxon>
        <taxon>Mesobacillus</taxon>
    </lineage>
</organism>
<keyword evidence="4" id="KW-1185">Reference proteome</keyword>
<evidence type="ECO:0000259" key="2">
    <source>
        <dbReference type="Pfam" id="PF04892"/>
    </source>
</evidence>
<comment type="caution">
    <text evidence="3">The sequence shown here is derived from an EMBL/GenBank/DDBJ whole genome shotgun (WGS) entry which is preliminary data.</text>
</comment>
<keyword evidence="1" id="KW-1133">Transmembrane helix</keyword>
<dbReference type="Proteomes" id="UP000761411">
    <property type="component" value="Unassembled WGS sequence"/>
</dbReference>
<proteinExistence type="predicted"/>
<dbReference type="InterPro" id="IPR006976">
    <property type="entry name" value="VanZ-like"/>
</dbReference>
<feature type="transmembrane region" description="Helical" evidence="1">
    <location>
        <begin position="39"/>
        <end position="59"/>
    </location>
</feature>
<sequence length="174" mass="20447">MGPRYTPHDYPRRSMARLMPKRVMRLVFNYQLMFGTDKLMHFAGFAVFAAFFGLMIILVSEYQEVKQRISVVWITLVTIGIIEEYRQYWLPNRSTEFLDAIANIAGVTIGLALPLLFVFLVRHRRQFFSKALGLYTFVLIPLLIGLLYLNERPFFTYEERIQERIRSLAALVGW</sequence>
<dbReference type="NCBIfam" id="NF037970">
    <property type="entry name" value="vanZ_1"/>
    <property type="match status" value="1"/>
</dbReference>
<evidence type="ECO:0000313" key="4">
    <source>
        <dbReference type="Proteomes" id="UP000761411"/>
    </source>
</evidence>
<evidence type="ECO:0000313" key="3">
    <source>
        <dbReference type="EMBL" id="MBS8265691.1"/>
    </source>
</evidence>
<dbReference type="AlphaFoldDB" id="A0A944CN53"/>